<sequence length="358" mass="40278">MLILKKTGILHNFTPCTTTLALILFGLSSLGVVLRYRHWTQNPPEEENLLNSLTMVPGFTVQHIWTLVTAGFLETNLTTLFGNTITMLALGSHLERSWGPREFLKFVGIVSVGSYIVTWIVYLIEYGFTKNLQYLYETQVNGMVGLTMGFLVALMQLDPEMLISFVIFSVRVKHLPGALLGLSNVFFFVFEAQSQLFLIQFGWIISWTYLRFFRVNSDGSCGDQSDTFAFSCFFPEFIRPIINYFSAIIFNLFVKLRKPASRKSNNNNTNNQENEETLNMNLLHSSSIIPEDGEVGIEIEIETGESRSIDNSSSSSFSSMSKSNTIKPQQPPFIDKEIGNTSSAPSSIHTTAMFELPS</sequence>
<comment type="caution">
    <text evidence="7">The sequence shown here is derived from an EMBL/GenBank/DDBJ whole genome shotgun (WGS) entry which is preliminary data.</text>
</comment>
<evidence type="ECO:0000256" key="2">
    <source>
        <dbReference type="ARBA" id="ARBA00022692"/>
    </source>
</evidence>
<feature type="transmembrane region" description="Helical" evidence="6">
    <location>
        <begin position="64"/>
        <end position="91"/>
    </location>
</feature>
<dbReference type="Gene3D" id="1.20.1540.10">
    <property type="entry name" value="Rhomboid-like"/>
    <property type="match status" value="1"/>
</dbReference>
<evidence type="ECO:0000256" key="5">
    <source>
        <dbReference type="SAM" id="MobiDB-lite"/>
    </source>
</evidence>
<feature type="compositionally biased region" description="Low complexity" evidence="5">
    <location>
        <begin position="309"/>
        <end position="323"/>
    </location>
</feature>
<feature type="compositionally biased region" description="Polar residues" evidence="5">
    <location>
        <begin position="339"/>
        <end position="350"/>
    </location>
</feature>
<dbReference type="FunFam" id="1.20.1540.10:FF:000004">
    <property type="entry name" value="Transmembrane protein 115"/>
    <property type="match status" value="1"/>
</dbReference>
<evidence type="ECO:0000256" key="3">
    <source>
        <dbReference type="ARBA" id="ARBA00022989"/>
    </source>
</evidence>
<keyword evidence="3 6" id="KW-1133">Transmembrane helix</keyword>
<dbReference type="AlphaFoldDB" id="A0A9N9F0C4"/>
<reference evidence="7" key="1">
    <citation type="submission" date="2021-06" db="EMBL/GenBank/DDBJ databases">
        <authorList>
            <person name="Kallberg Y."/>
            <person name="Tangrot J."/>
            <person name="Rosling A."/>
        </authorList>
    </citation>
    <scope>NUCLEOTIDE SEQUENCE</scope>
    <source>
        <strain evidence="7">MT106</strain>
    </source>
</reference>
<dbReference type="PANTHER" id="PTHR13377">
    <property type="entry name" value="PLACENTAL PROTEIN 6"/>
    <property type="match status" value="1"/>
</dbReference>
<dbReference type="PANTHER" id="PTHR13377:SF3">
    <property type="entry name" value="TRANSMEMBRANE PROTEIN 115"/>
    <property type="match status" value="1"/>
</dbReference>
<evidence type="ECO:0000313" key="8">
    <source>
        <dbReference type="Proteomes" id="UP000789831"/>
    </source>
</evidence>
<dbReference type="EMBL" id="CAJVPL010000476">
    <property type="protein sequence ID" value="CAG8501514.1"/>
    <property type="molecule type" value="Genomic_DNA"/>
</dbReference>
<evidence type="ECO:0000256" key="4">
    <source>
        <dbReference type="ARBA" id="ARBA00023136"/>
    </source>
</evidence>
<gene>
    <name evidence="7" type="ORF">AGERDE_LOCUS4272</name>
</gene>
<evidence type="ECO:0000256" key="6">
    <source>
        <dbReference type="SAM" id="Phobius"/>
    </source>
</evidence>
<feature type="transmembrane region" description="Helical" evidence="6">
    <location>
        <begin position="12"/>
        <end position="34"/>
    </location>
</feature>
<dbReference type="Proteomes" id="UP000789831">
    <property type="component" value="Unassembled WGS sequence"/>
</dbReference>
<feature type="transmembrane region" description="Helical" evidence="6">
    <location>
        <begin position="144"/>
        <end position="168"/>
    </location>
</feature>
<dbReference type="GO" id="GO:0016020">
    <property type="term" value="C:membrane"/>
    <property type="evidence" value="ECO:0007669"/>
    <property type="project" value="UniProtKB-SubCell"/>
</dbReference>
<feature type="transmembrane region" description="Helical" evidence="6">
    <location>
        <begin position="103"/>
        <end position="124"/>
    </location>
</feature>
<dbReference type="SMART" id="SM01160">
    <property type="entry name" value="DUF1751"/>
    <property type="match status" value="1"/>
</dbReference>
<organism evidence="7 8">
    <name type="scientific">Ambispora gerdemannii</name>
    <dbReference type="NCBI Taxonomy" id="144530"/>
    <lineage>
        <taxon>Eukaryota</taxon>
        <taxon>Fungi</taxon>
        <taxon>Fungi incertae sedis</taxon>
        <taxon>Mucoromycota</taxon>
        <taxon>Glomeromycotina</taxon>
        <taxon>Glomeromycetes</taxon>
        <taxon>Archaeosporales</taxon>
        <taxon>Ambisporaceae</taxon>
        <taxon>Ambispora</taxon>
    </lineage>
</organism>
<keyword evidence="8" id="KW-1185">Reference proteome</keyword>
<dbReference type="InterPro" id="IPR013861">
    <property type="entry name" value="TMEM115/Pdh1/Rbl19"/>
</dbReference>
<dbReference type="Pfam" id="PF08551">
    <property type="entry name" value="DUF1751"/>
    <property type="match status" value="1"/>
</dbReference>
<dbReference type="OrthoDB" id="73612at2759"/>
<protein>
    <submittedName>
        <fullName evidence="7">8689_t:CDS:1</fullName>
    </submittedName>
</protein>
<accession>A0A9N9F0C4</accession>
<dbReference type="SUPFAM" id="SSF144091">
    <property type="entry name" value="Rhomboid-like"/>
    <property type="match status" value="1"/>
</dbReference>
<keyword evidence="4 6" id="KW-0472">Membrane</keyword>
<dbReference type="GO" id="GO:0005794">
    <property type="term" value="C:Golgi apparatus"/>
    <property type="evidence" value="ECO:0007669"/>
    <property type="project" value="TreeGrafter"/>
</dbReference>
<keyword evidence="2 6" id="KW-0812">Transmembrane</keyword>
<dbReference type="GO" id="GO:0006890">
    <property type="term" value="P:retrograde vesicle-mediated transport, Golgi to endoplasmic reticulum"/>
    <property type="evidence" value="ECO:0007669"/>
    <property type="project" value="InterPro"/>
</dbReference>
<comment type="subcellular location">
    <subcellularLocation>
        <location evidence="1">Membrane</location>
        <topology evidence="1">Multi-pass membrane protein</topology>
    </subcellularLocation>
</comment>
<feature type="region of interest" description="Disordered" evidence="5">
    <location>
        <begin position="303"/>
        <end position="358"/>
    </location>
</feature>
<feature type="transmembrane region" description="Helical" evidence="6">
    <location>
        <begin position="237"/>
        <end position="254"/>
    </location>
</feature>
<dbReference type="InterPro" id="IPR035952">
    <property type="entry name" value="Rhomboid-like_sf"/>
</dbReference>
<evidence type="ECO:0000313" key="7">
    <source>
        <dbReference type="EMBL" id="CAG8501514.1"/>
    </source>
</evidence>
<name>A0A9N9F0C4_9GLOM</name>
<proteinExistence type="predicted"/>
<evidence type="ECO:0000256" key="1">
    <source>
        <dbReference type="ARBA" id="ARBA00004141"/>
    </source>
</evidence>